<evidence type="ECO:0000313" key="1">
    <source>
        <dbReference type="Proteomes" id="UP000887564"/>
    </source>
</evidence>
<sequence length="96" mass="10300">MSLFARRNSKELIGHKGDFRISTGIVHKSVCFYGSLLLDLINAKLLGELNTQDSITDAANGSMMIGEEIGDSTTMVKLQDDIAAAAVEEAMLPLGE</sequence>
<evidence type="ECO:0000313" key="2">
    <source>
        <dbReference type="WBParaSite" id="PEQ_0000067901-mRNA-1"/>
    </source>
</evidence>
<keyword evidence="1" id="KW-1185">Reference proteome</keyword>
<dbReference type="AlphaFoldDB" id="A0A914R249"/>
<organism evidence="1 2">
    <name type="scientific">Parascaris equorum</name>
    <name type="common">Equine roundworm</name>
    <dbReference type="NCBI Taxonomy" id="6256"/>
    <lineage>
        <taxon>Eukaryota</taxon>
        <taxon>Metazoa</taxon>
        <taxon>Ecdysozoa</taxon>
        <taxon>Nematoda</taxon>
        <taxon>Chromadorea</taxon>
        <taxon>Rhabditida</taxon>
        <taxon>Spirurina</taxon>
        <taxon>Ascaridomorpha</taxon>
        <taxon>Ascaridoidea</taxon>
        <taxon>Ascarididae</taxon>
        <taxon>Parascaris</taxon>
    </lineage>
</organism>
<accession>A0A914R249</accession>
<name>A0A914R249_PAREQ</name>
<proteinExistence type="predicted"/>
<protein>
    <submittedName>
        <fullName evidence="2">Uncharacterized protein</fullName>
    </submittedName>
</protein>
<dbReference type="WBParaSite" id="PEQ_0000067901-mRNA-1">
    <property type="protein sequence ID" value="PEQ_0000067901-mRNA-1"/>
    <property type="gene ID" value="PEQ_0000067901"/>
</dbReference>
<reference evidence="2" key="1">
    <citation type="submission" date="2022-11" db="UniProtKB">
        <authorList>
            <consortium name="WormBaseParasite"/>
        </authorList>
    </citation>
    <scope>IDENTIFICATION</scope>
</reference>
<dbReference type="Proteomes" id="UP000887564">
    <property type="component" value="Unplaced"/>
</dbReference>